<keyword evidence="3" id="KW-0677">Repeat</keyword>
<feature type="transmembrane region" description="Helical" evidence="5">
    <location>
        <begin position="432"/>
        <end position="457"/>
    </location>
</feature>
<accession>A0A8J2JVM4</accession>
<keyword evidence="5" id="KW-0812">Transmembrane</keyword>
<dbReference type="SMART" id="SM00408">
    <property type="entry name" value="IGc2"/>
    <property type="match status" value="1"/>
</dbReference>
<dbReference type="PANTHER" id="PTHR24366:SF140">
    <property type="entry name" value="IP22191P"/>
    <property type="match status" value="1"/>
</dbReference>
<keyword evidence="5" id="KW-1133">Transmembrane helix</keyword>
<dbReference type="InterPro" id="IPR003599">
    <property type="entry name" value="Ig_sub"/>
</dbReference>
<name>A0A8J2JVM4_9HEXA</name>
<evidence type="ECO:0000256" key="1">
    <source>
        <dbReference type="ARBA" id="ARBA00022614"/>
    </source>
</evidence>
<evidence type="ECO:0000259" key="6">
    <source>
        <dbReference type="PROSITE" id="PS50835"/>
    </source>
</evidence>
<keyword evidence="5" id="KW-0472">Membrane</keyword>
<sequence>MVKLTLLERKTVYGRASPLFPRNHDCFSNYPDFLLHLPRAPGWWFFLVFNLLMLSNVSEECPSTCHCRWVGGKESVSCFRAGLTKIPQGLDPGTQVLNISGNALKSLPGYVFLSMNLLNLQKIFLSECELVSLDPHVFSKLTNLVELELSGNRLGLVPSHTFGEIPELRELKVNSNPIPRISNHAFLGLRRLVRLELTNCQLVTIETWAFRELPALEWLRLDNNRLLTVQAESFFPLQSLHGLKINGNPWNCSCSLKPLRNWMLKNNVPFEGIPPICQEPSRLQGKPWDRLELQDFACLPKLQSLAEEERIRRVVEGHNTTFVCRLEATADTHVSWLTGSKGVPLTNGSSWTGGGSVVISESFVWKSEDEEEEGSSMVRSLGFKKSVLTIIRTTPRDTGVYTCRGESRAGSVAANFSLVVLQNKAENMTGRLLFTGTLVAALLTLVVCLLLSCVCLVGRHRQSTVVINHHHDKIELNHINVGQNGGSGLASNNHTLHNHMSNNLSSSNSVRRPPERSRDYKALPTMDPEENESNPAWDHPSLTCSAPPAPIPSTPARPNKHKFFGTEEDATDDNSTRLVSPSSPPTTTSNGSNNKREQGAGRDKFPDLIDEKMSVSSTSDFVSLPRPNRNQDYHRPSYFYRRMNSGSQSPLLSAYHSYGNSVDTHSLNSSESLAYSSALVPPHDHYHPHHHHHLLHEPGSSHAKYKASDRLSMPTSPIHEPHSTTYDYHAAQLAAFLEEYRLLQLELMRMSASLNNTPGSAEGNGNNMTGTPIGPTAPSSSTSSATQNAPQALKAADNNSSQQQLKSILKNPTHNNNYMA</sequence>
<feature type="domain" description="Ig-like" evidence="6">
    <location>
        <begin position="300"/>
        <end position="419"/>
    </location>
</feature>
<feature type="compositionally biased region" description="Basic and acidic residues" evidence="4">
    <location>
        <begin position="594"/>
        <end position="607"/>
    </location>
</feature>
<dbReference type="Pfam" id="PF13855">
    <property type="entry name" value="LRR_8"/>
    <property type="match status" value="1"/>
</dbReference>
<proteinExistence type="predicted"/>
<evidence type="ECO:0000256" key="5">
    <source>
        <dbReference type="SAM" id="Phobius"/>
    </source>
</evidence>
<organism evidence="7 8">
    <name type="scientific">Allacma fusca</name>
    <dbReference type="NCBI Taxonomy" id="39272"/>
    <lineage>
        <taxon>Eukaryota</taxon>
        <taxon>Metazoa</taxon>
        <taxon>Ecdysozoa</taxon>
        <taxon>Arthropoda</taxon>
        <taxon>Hexapoda</taxon>
        <taxon>Collembola</taxon>
        <taxon>Symphypleona</taxon>
        <taxon>Sminthuridae</taxon>
        <taxon>Allacma</taxon>
    </lineage>
</organism>
<feature type="compositionally biased region" description="Polar residues" evidence="4">
    <location>
        <begin position="797"/>
        <end position="820"/>
    </location>
</feature>
<feature type="region of interest" description="Disordered" evidence="4">
    <location>
        <begin position="687"/>
        <end position="711"/>
    </location>
</feature>
<dbReference type="InterPro" id="IPR000483">
    <property type="entry name" value="Cys-rich_flank_reg_C"/>
</dbReference>
<dbReference type="Proteomes" id="UP000708208">
    <property type="component" value="Unassembled WGS sequence"/>
</dbReference>
<dbReference type="SMART" id="SM00409">
    <property type="entry name" value="IG"/>
    <property type="match status" value="1"/>
</dbReference>
<keyword evidence="2" id="KW-0732">Signal</keyword>
<reference evidence="7" key="1">
    <citation type="submission" date="2021-06" db="EMBL/GenBank/DDBJ databases">
        <authorList>
            <person name="Hodson N. C."/>
            <person name="Mongue J. A."/>
            <person name="Jaron S. K."/>
        </authorList>
    </citation>
    <scope>NUCLEOTIDE SEQUENCE</scope>
</reference>
<dbReference type="PANTHER" id="PTHR24366">
    <property type="entry name" value="IG(IMMUNOGLOBULIN) AND LRR(LEUCINE RICH REPEAT) DOMAINS"/>
    <property type="match status" value="1"/>
</dbReference>
<dbReference type="OrthoDB" id="643377at2759"/>
<dbReference type="InterPro" id="IPR013151">
    <property type="entry name" value="Immunoglobulin_dom"/>
</dbReference>
<keyword evidence="1" id="KW-0433">Leucine-rich repeat</keyword>
<protein>
    <recommendedName>
        <fullName evidence="6">Ig-like domain-containing protein</fullName>
    </recommendedName>
</protein>
<dbReference type="InterPro" id="IPR007110">
    <property type="entry name" value="Ig-like_dom"/>
</dbReference>
<dbReference type="SMART" id="SM00369">
    <property type="entry name" value="LRR_TYP"/>
    <property type="match status" value="6"/>
</dbReference>
<evidence type="ECO:0000313" key="8">
    <source>
        <dbReference type="Proteomes" id="UP000708208"/>
    </source>
</evidence>
<feature type="compositionally biased region" description="Low complexity" evidence="4">
    <location>
        <begin position="769"/>
        <end position="792"/>
    </location>
</feature>
<gene>
    <name evidence="7" type="ORF">AFUS01_LOCUS15034</name>
</gene>
<dbReference type="AlphaFoldDB" id="A0A8J2JVM4"/>
<feature type="region of interest" description="Disordered" evidence="4">
    <location>
        <begin position="485"/>
        <end position="607"/>
    </location>
</feature>
<dbReference type="PROSITE" id="PS50835">
    <property type="entry name" value="IG_LIKE"/>
    <property type="match status" value="1"/>
</dbReference>
<comment type="caution">
    <text evidence="7">The sequence shown here is derived from an EMBL/GenBank/DDBJ whole genome shotgun (WGS) entry which is preliminary data.</text>
</comment>
<dbReference type="InterPro" id="IPR001611">
    <property type="entry name" value="Leu-rich_rpt"/>
</dbReference>
<evidence type="ECO:0000256" key="4">
    <source>
        <dbReference type="SAM" id="MobiDB-lite"/>
    </source>
</evidence>
<feature type="region of interest" description="Disordered" evidence="4">
    <location>
        <begin position="756"/>
        <end position="820"/>
    </location>
</feature>
<dbReference type="InterPro" id="IPR003598">
    <property type="entry name" value="Ig_sub2"/>
</dbReference>
<feature type="compositionally biased region" description="Low complexity" evidence="4">
    <location>
        <begin position="491"/>
        <end position="509"/>
    </location>
</feature>
<keyword evidence="8" id="KW-1185">Reference proteome</keyword>
<evidence type="ECO:0000313" key="7">
    <source>
        <dbReference type="EMBL" id="CAG7726104.1"/>
    </source>
</evidence>
<evidence type="ECO:0000256" key="3">
    <source>
        <dbReference type="ARBA" id="ARBA00022737"/>
    </source>
</evidence>
<dbReference type="EMBL" id="CAJVCH010130905">
    <property type="protein sequence ID" value="CAG7726104.1"/>
    <property type="molecule type" value="Genomic_DNA"/>
</dbReference>
<dbReference type="FunFam" id="3.80.10.10:FF:000082">
    <property type="entry name" value="Leucine-rich repeat-containing 24"/>
    <property type="match status" value="1"/>
</dbReference>
<dbReference type="Pfam" id="PF00047">
    <property type="entry name" value="ig"/>
    <property type="match status" value="1"/>
</dbReference>
<dbReference type="SMART" id="SM00082">
    <property type="entry name" value="LRRCT"/>
    <property type="match status" value="1"/>
</dbReference>
<feature type="compositionally biased region" description="Polar residues" evidence="4">
    <location>
        <begin position="756"/>
        <end position="768"/>
    </location>
</feature>
<feature type="compositionally biased region" description="Basic and acidic residues" evidence="4">
    <location>
        <begin position="512"/>
        <end position="521"/>
    </location>
</feature>
<dbReference type="InterPro" id="IPR003591">
    <property type="entry name" value="Leu-rich_rpt_typical-subtyp"/>
</dbReference>
<evidence type="ECO:0000256" key="2">
    <source>
        <dbReference type="ARBA" id="ARBA00022729"/>
    </source>
</evidence>